<evidence type="ECO:0000313" key="2">
    <source>
        <dbReference type="EMBL" id="MPN45602.1"/>
    </source>
</evidence>
<dbReference type="Gene3D" id="3.30.420.360">
    <property type="match status" value="1"/>
</dbReference>
<comment type="caution">
    <text evidence="2">The sequence shown here is derived from an EMBL/GenBank/DDBJ whole genome shotgun (WGS) entry which is preliminary data.</text>
</comment>
<dbReference type="InterPro" id="IPR055128">
    <property type="entry name" value="HypF_C_2"/>
</dbReference>
<dbReference type="EMBL" id="VSSQ01105623">
    <property type="protein sequence ID" value="MPN45602.1"/>
    <property type="molecule type" value="Genomic_DNA"/>
</dbReference>
<organism evidence="2">
    <name type="scientific">bioreactor metagenome</name>
    <dbReference type="NCBI Taxonomy" id="1076179"/>
    <lineage>
        <taxon>unclassified sequences</taxon>
        <taxon>metagenomes</taxon>
        <taxon>ecological metagenomes</taxon>
    </lineage>
</organism>
<dbReference type="AlphaFoldDB" id="A0A645I4B1"/>
<sequence length="107" mass="11860">MDGGALWREDWRRLLASPARAFHRAVAASLADLARFGLRRYPGLPVLLTGGVMQNRLLVEELGMVAPEIAFRLPLEIPVNDGGIAVGQILWAGLHFKIDGVHYEVRF</sequence>
<evidence type="ECO:0000259" key="1">
    <source>
        <dbReference type="Pfam" id="PF22521"/>
    </source>
</evidence>
<protein>
    <recommendedName>
        <fullName evidence="1">Carbamoyltransferase Kae1-like domain-containing protein</fullName>
    </recommendedName>
</protein>
<proteinExistence type="predicted"/>
<reference evidence="2" key="1">
    <citation type="submission" date="2019-08" db="EMBL/GenBank/DDBJ databases">
        <authorList>
            <person name="Kucharzyk K."/>
            <person name="Murdoch R.W."/>
            <person name="Higgins S."/>
            <person name="Loffler F."/>
        </authorList>
    </citation>
    <scope>NUCLEOTIDE SEQUENCE</scope>
</reference>
<accession>A0A645I4B1</accession>
<dbReference type="Pfam" id="PF22521">
    <property type="entry name" value="HypF_C_2"/>
    <property type="match status" value="1"/>
</dbReference>
<name>A0A645I4B1_9ZZZZ</name>
<dbReference type="Gene3D" id="3.30.420.40">
    <property type="match status" value="1"/>
</dbReference>
<feature type="domain" description="Carbamoyltransferase Kae1-like" evidence="1">
    <location>
        <begin position="18"/>
        <end position="88"/>
    </location>
</feature>
<gene>
    <name evidence="2" type="ORF">SDC9_193169</name>
</gene>